<name>A0AAX6G9U2_IRIPA</name>
<dbReference type="GO" id="GO:0005849">
    <property type="term" value="C:mRNA cleavage factor complex"/>
    <property type="evidence" value="ECO:0007669"/>
    <property type="project" value="TreeGrafter"/>
</dbReference>
<keyword evidence="5" id="KW-1185">Reference proteome</keyword>
<dbReference type="PANTHER" id="PTHR15921:SF12">
    <property type="entry name" value="POLYADENYLATION AND CLEAVAGE FACTOR HOMOLOG 4"/>
    <property type="match status" value="1"/>
</dbReference>
<dbReference type="SUPFAM" id="SSF48464">
    <property type="entry name" value="ENTH/VHS domain"/>
    <property type="match status" value="1"/>
</dbReference>
<dbReference type="Proteomes" id="UP001140949">
    <property type="component" value="Unassembled WGS sequence"/>
</dbReference>
<keyword evidence="1" id="KW-0507">mRNA processing</keyword>
<evidence type="ECO:0000313" key="4">
    <source>
        <dbReference type="EMBL" id="KAJ6825432.1"/>
    </source>
</evidence>
<gene>
    <name evidence="4" type="ORF">M6B38_376115</name>
</gene>
<dbReference type="InterPro" id="IPR047415">
    <property type="entry name" value="Pcf11_CID"/>
</dbReference>
<protein>
    <recommendedName>
        <fullName evidence="3">CID domain-containing protein</fullName>
    </recommendedName>
</protein>
<dbReference type="GO" id="GO:0000993">
    <property type="term" value="F:RNA polymerase II complex binding"/>
    <property type="evidence" value="ECO:0007669"/>
    <property type="project" value="InterPro"/>
</dbReference>
<dbReference type="Pfam" id="PF23228">
    <property type="entry name" value="zf_PCFS4"/>
    <property type="match status" value="1"/>
</dbReference>
<reference evidence="4" key="1">
    <citation type="journal article" date="2023" name="GigaByte">
        <title>Genome assembly of the bearded iris, Iris pallida Lam.</title>
        <authorList>
            <person name="Bruccoleri R.E."/>
            <person name="Oakeley E.J."/>
            <person name="Faust A.M.E."/>
            <person name="Altorfer M."/>
            <person name="Dessus-Babus S."/>
            <person name="Burckhardt D."/>
            <person name="Oertli M."/>
            <person name="Naumann U."/>
            <person name="Petersen F."/>
            <person name="Wong J."/>
        </authorList>
    </citation>
    <scope>NUCLEOTIDE SEQUENCE</scope>
    <source>
        <strain evidence="4">GSM-AAB239-AS_SAM_17_03QT</strain>
    </source>
</reference>
<dbReference type="CDD" id="cd16982">
    <property type="entry name" value="CID_Pcf11"/>
    <property type="match status" value="1"/>
</dbReference>
<dbReference type="PANTHER" id="PTHR15921">
    <property type="entry name" value="PRE-MRNA CLEAVAGE COMPLEX II"/>
    <property type="match status" value="1"/>
</dbReference>
<dbReference type="Gene3D" id="1.25.40.90">
    <property type="match status" value="1"/>
</dbReference>
<dbReference type="GO" id="GO:0003729">
    <property type="term" value="F:mRNA binding"/>
    <property type="evidence" value="ECO:0007669"/>
    <property type="project" value="InterPro"/>
</dbReference>
<dbReference type="GO" id="GO:0006369">
    <property type="term" value="P:termination of RNA polymerase II transcription"/>
    <property type="evidence" value="ECO:0007669"/>
    <property type="project" value="InterPro"/>
</dbReference>
<sequence>MENHRASASAPILGKFRALVRDEGDVVGAYEELLSELTFNSKPIITELTIIAGDQKEHGEGIAHAICSRILEVPVDQKLPSLYLLDSIVKNIGCEYVRYFASQLPKVFCEAYNQVQSSLHPSMRHLFGTWSKVFHPSVLRKIEDELQISTTENQRSAALAKTRNTESASPRPSHGIHVNPKYLEARRQLESSAAMGTMDAQKDAGATEFEDDAVDTLAAESPKGWSGAFPKVHGVGQATGSSSSIHGYRQKSKSPLQYDDYERPKVLPPHLGISKTGSPCTATVRASAMDGDEDPMHRVKVEVSNHLSPRLRQRSASPLDDNFPRGSSSWRPAEIASSPNSRLGFVPSRSAIDQNGWMERHLSSNVGVRQKEASTAYDCNNGYRKKHLRELIDAYGNYRGQSTSLEKPPKVQRIDVNGMDKEVVTKNWQSSEEEEYVWEDMSPTLANQSRRNSLPLGPDLGSLSRRVALGRPDATILEPDCNRNTWSGQTKLHPVDDPAIIVDDRPVLGSVHGSMNKKFQDGAGCSFRHYHRVREPEKFPYSYQQGLNSRSQGWGAPEPFASSSVTLPNGQKVPGPYEYSPDVEIPFQRFSSIHSDSSNVEASPIDKHMTIRPPSPPSGPAIWPPVHKSQASHLLPIPPNQKHLNSPFSFMEVNKPMVNQGPNSSVILPQQQFDPADRKFSSKVIPLPHELPGIIHKNQHTQEQCIGMAVQSQEAHEGYVPPVPPAQFSSQTSARPLEHIPMQGQGLVKGSVLANSLPAMATSIATQNVPDASWIQHGGILPPLPPGPPPISSQIEPTSECSGSIISSSPSSAFSGLISTLMAQGLISLTPPTQSEGSVGTDFNAELLKVRHESVINALYANLPRQCTTCGLRFTCQEEHRNHMDWHVTKNRISKNRKQKPSRKWFVNAKEWLSGTETVGTDVVPGFLPTETATEKKEEKEMAVPADENQIVCALCGEPFEDFYSDETEEWMYKGAVYLNAVDGHIEGLDRSHLGPIVHEKCRPGSFEGS</sequence>
<feature type="region of interest" description="Disordered" evidence="2">
    <location>
        <begin position="152"/>
        <end position="181"/>
    </location>
</feature>
<dbReference type="AlphaFoldDB" id="A0AAX6G9U2"/>
<evidence type="ECO:0000259" key="3">
    <source>
        <dbReference type="PROSITE" id="PS51391"/>
    </source>
</evidence>
<dbReference type="InterPro" id="IPR057242">
    <property type="entry name" value="PCFS4-like"/>
</dbReference>
<comment type="caution">
    <text evidence="4">The sequence shown here is derived from an EMBL/GenBank/DDBJ whole genome shotgun (WGS) entry which is preliminary data.</text>
</comment>
<dbReference type="InterPro" id="IPR008942">
    <property type="entry name" value="ENTH_VHS"/>
</dbReference>
<proteinExistence type="predicted"/>
<dbReference type="EMBL" id="JANAVB010021600">
    <property type="protein sequence ID" value="KAJ6825432.1"/>
    <property type="molecule type" value="Genomic_DNA"/>
</dbReference>
<feature type="region of interest" description="Disordered" evidence="2">
    <location>
        <begin position="314"/>
        <end position="338"/>
    </location>
</feature>
<dbReference type="InterPro" id="IPR006569">
    <property type="entry name" value="CID_dom"/>
</dbReference>
<dbReference type="GO" id="GO:0031124">
    <property type="term" value="P:mRNA 3'-end processing"/>
    <property type="evidence" value="ECO:0007669"/>
    <property type="project" value="InterPro"/>
</dbReference>
<evidence type="ECO:0000256" key="1">
    <source>
        <dbReference type="ARBA" id="ARBA00022664"/>
    </source>
</evidence>
<reference evidence="4" key="2">
    <citation type="submission" date="2023-04" db="EMBL/GenBank/DDBJ databases">
        <authorList>
            <person name="Bruccoleri R.E."/>
            <person name="Oakeley E.J."/>
            <person name="Faust A.-M."/>
            <person name="Dessus-Babus S."/>
            <person name="Altorfer M."/>
            <person name="Burckhardt D."/>
            <person name="Oertli M."/>
            <person name="Naumann U."/>
            <person name="Petersen F."/>
            <person name="Wong J."/>
        </authorList>
    </citation>
    <scope>NUCLEOTIDE SEQUENCE</scope>
    <source>
        <strain evidence="4">GSM-AAB239-AS_SAM_17_03QT</strain>
        <tissue evidence="4">Leaf</tissue>
    </source>
</reference>
<dbReference type="SMART" id="SM00582">
    <property type="entry name" value="RPR"/>
    <property type="match status" value="1"/>
</dbReference>
<dbReference type="PROSITE" id="PS51391">
    <property type="entry name" value="CID"/>
    <property type="match status" value="1"/>
</dbReference>
<evidence type="ECO:0000256" key="2">
    <source>
        <dbReference type="SAM" id="MobiDB-lite"/>
    </source>
</evidence>
<organism evidence="4 5">
    <name type="scientific">Iris pallida</name>
    <name type="common">Sweet iris</name>
    <dbReference type="NCBI Taxonomy" id="29817"/>
    <lineage>
        <taxon>Eukaryota</taxon>
        <taxon>Viridiplantae</taxon>
        <taxon>Streptophyta</taxon>
        <taxon>Embryophyta</taxon>
        <taxon>Tracheophyta</taxon>
        <taxon>Spermatophyta</taxon>
        <taxon>Magnoliopsida</taxon>
        <taxon>Liliopsida</taxon>
        <taxon>Asparagales</taxon>
        <taxon>Iridaceae</taxon>
        <taxon>Iridoideae</taxon>
        <taxon>Irideae</taxon>
        <taxon>Iris</taxon>
    </lineage>
</organism>
<feature type="domain" description="CID" evidence="3">
    <location>
        <begin position="22"/>
        <end position="150"/>
    </location>
</feature>
<dbReference type="FunFam" id="1.25.40.90:FF:000023">
    <property type="entry name" value="polyadenylation and cleavage factor homolog 4"/>
    <property type="match status" value="1"/>
</dbReference>
<dbReference type="InterPro" id="IPR045154">
    <property type="entry name" value="PCF11-like"/>
</dbReference>
<dbReference type="GO" id="GO:0005737">
    <property type="term" value="C:cytoplasm"/>
    <property type="evidence" value="ECO:0007669"/>
    <property type="project" value="TreeGrafter"/>
</dbReference>
<accession>A0AAX6G9U2</accession>
<evidence type="ECO:0000313" key="5">
    <source>
        <dbReference type="Proteomes" id="UP001140949"/>
    </source>
</evidence>
<dbReference type="PROSITE" id="PS00028">
    <property type="entry name" value="ZINC_FINGER_C2H2_1"/>
    <property type="match status" value="1"/>
</dbReference>
<dbReference type="InterPro" id="IPR013087">
    <property type="entry name" value="Znf_C2H2_type"/>
</dbReference>
<dbReference type="Pfam" id="PF04818">
    <property type="entry name" value="CID"/>
    <property type="match status" value="1"/>
</dbReference>